<comment type="cofactor">
    <cofactor evidence="1">
        <name>(R)-lipoate</name>
        <dbReference type="ChEBI" id="CHEBI:83088"/>
    </cofactor>
</comment>
<dbReference type="Pfam" id="PF00364">
    <property type="entry name" value="Biotin_lipoyl"/>
    <property type="match status" value="1"/>
</dbReference>
<dbReference type="Proteomes" id="UP000013042">
    <property type="component" value="Unassembled WGS sequence"/>
</dbReference>
<evidence type="ECO:0000256" key="3">
    <source>
        <dbReference type="ARBA" id="ARBA00022679"/>
    </source>
</evidence>
<evidence type="ECO:0000313" key="8">
    <source>
        <dbReference type="Proteomes" id="UP000013042"/>
    </source>
</evidence>
<dbReference type="GO" id="GO:0006086">
    <property type="term" value="P:pyruvate decarboxylation to acetyl-CoA"/>
    <property type="evidence" value="ECO:0007669"/>
    <property type="project" value="TreeGrafter"/>
</dbReference>
<evidence type="ECO:0000256" key="5">
    <source>
        <dbReference type="ARBA" id="ARBA00023315"/>
    </source>
</evidence>
<accession>N6Z3G5</accession>
<feature type="domain" description="Lipoyl-binding" evidence="6">
    <location>
        <begin position="4"/>
        <end position="78"/>
    </location>
</feature>
<dbReference type="RefSeq" id="WP_004298196.1">
    <property type="nucleotide sequence ID" value="NZ_AMXD01000002.1"/>
</dbReference>
<evidence type="ECO:0000256" key="2">
    <source>
        <dbReference type="ARBA" id="ARBA00011484"/>
    </source>
</evidence>
<comment type="subunit">
    <text evidence="2">Forms a 24-polypeptide structural core with octahedral symmetry.</text>
</comment>
<dbReference type="Gene3D" id="2.40.50.100">
    <property type="match status" value="1"/>
</dbReference>
<protein>
    <submittedName>
        <fullName evidence="7">Dihydrolipoamide acetyltransferase</fullName>
    </submittedName>
</protein>
<dbReference type="PANTHER" id="PTHR43178:SF2">
    <property type="entry name" value="DIHYDROLIPOYLLYSINE-RESIDUE ACETYLTRANSFERASE COMPONENT OF PYRUVATE DEHYDROGENASE COMPLEX"/>
    <property type="match status" value="1"/>
</dbReference>
<dbReference type="InterPro" id="IPR000089">
    <property type="entry name" value="Biotin_lipoyl"/>
</dbReference>
<comment type="caution">
    <text evidence="7">The sequence shown here is derived from an EMBL/GenBank/DDBJ whole genome shotgun (WGS) entry which is preliminary data.</text>
</comment>
<dbReference type="GO" id="GO:0031405">
    <property type="term" value="F:lipoic acid binding"/>
    <property type="evidence" value="ECO:0007669"/>
    <property type="project" value="TreeGrafter"/>
</dbReference>
<reference evidence="7 8" key="1">
    <citation type="submission" date="2012-09" db="EMBL/GenBank/DDBJ databases">
        <title>Draft Genome Sequences of 6 Strains from Genus Thauera.</title>
        <authorList>
            <person name="Liu B."/>
            <person name="Shapleigh J.P."/>
            <person name="Frostegard A.H."/>
        </authorList>
    </citation>
    <scope>NUCLEOTIDE SEQUENCE [LARGE SCALE GENOMIC DNA]</scope>
    <source>
        <strain evidence="7 8">S2</strain>
    </source>
</reference>
<dbReference type="GO" id="GO:0016407">
    <property type="term" value="F:acetyltransferase activity"/>
    <property type="evidence" value="ECO:0007669"/>
    <property type="project" value="TreeGrafter"/>
</dbReference>
<dbReference type="SUPFAM" id="SSF51230">
    <property type="entry name" value="Single hybrid motif"/>
    <property type="match status" value="1"/>
</dbReference>
<evidence type="ECO:0000313" key="7">
    <source>
        <dbReference type="EMBL" id="ENO88883.1"/>
    </source>
</evidence>
<dbReference type="PROSITE" id="PS00189">
    <property type="entry name" value="LIPOYL"/>
    <property type="match status" value="1"/>
</dbReference>
<dbReference type="GO" id="GO:0005737">
    <property type="term" value="C:cytoplasm"/>
    <property type="evidence" value="ECO:0007669"/>
    <property type="project" value="TreeGrafter"/>
</dbReference>
<keyword evidence="5" id="KW-0012">Acyltransferase</keyword>
<dbReference type="FunFam" id="2.40.50.100:FF:000009">
    <property type="entry name" value="Acetyltransferase component of pyruvate dehydrogenase complex"/>
    <property type="match status" value="1"/>
</dbReference>
<evidence type="ECO:0000259" key="6">
    <source>
        <dbReference type="PROSITE" id="PS50968"/>
    </source>
</evidence>
<organism evidence="7 8">
    <name type="scientific">Thauera aminoaromatica S2</name>
    <dbReference type="NCBI Taxonomy" id="1234381"/>
    <lineage>
        <taxon>Bacteria</taxon>
        <taxon>Pseudomonadati</taxon>
        <taxon>Pseudomonadota</taxon>
        <taxon>Betaproteobacteria</taxon>
        <taxon>Rhodocyclales</taxon>
        <taxon>Zoogloeaceae</taxon>
        <taxon>Thauera</taxon>
    </lineage>
</organism>
<dbReference type="InterPro" id="IPR003016">
    <property type="entry name" value="2-oxoA_DH_lipoyl-BS"/>
</dbReference>
<dbReference type="PANTHER" id="PTHR43178">
    <property type="entry name" value="DIHYDROLIPOAMIDE ACETYLTRANSFERASE COMPONENT OF PYRUVATE DEHYDROGENASE COMPLEX"/>
    <property type="match status" value="1"/>
</dbReference>
<gene>
    <name evidence="7" type="ORF">C665_01352</name>
</gene>
<sequence length="96" mass="9527">MSQLIEVKVPDIGDFDAVPVIELFVKVGDTIKVDDAIATLESDKATMDVPSSAAGVVKEVLVAIGDKVSEGTVLIKLEAAGAAAAAPAPAAAAAPA</sequence>
<dbReference type="EMBL" id="AMXD01000002">
    <property type="protein sequence ID" value="ENO88883.1"/>
    <property type="molecule type" value="Genomic_DNA"/>
</dbReference>
<dbReference type="CDD" id="cd06849">
    <property type="entry name" value="lipoyl_domain"/>
    <property type="match status" value="1"/>
</dbReference>
<keyword evidence="4" id="KW-0450">Lipoyl</keyword>
<proteinExistence type="predicted"/>
<evidence type="ECO:0000256" key="1">
    <source>
        <dbReference type="ARBA" id="ARBA00001938"/>
    </source>
</evidence>
<dbReference type="AlphaFoldDB" id="N6Z3G5"/>
<keyword evidence="3 7" id="KW-0808">Transferase</keyword>
<dbReference type="InterPro" id="IPR050743">
    <property type="entry name" value="2-oxoacid_DH_E2_comp"/>
</dbReference>
<evidence type="ECO:0000256" key="4">
    <source>
        <dbReference type="ARBA" id="ARBA00022823"/>
    </source>
</evidence>
<name>N6Z3G5_THASP</name>
<feature type="non-terminal residue" evidence="7">
    <location>
        <position position="96"/>
    </location>
</feature>
<dbReference type="PROSITE" id="PS50968">
    <property type="entry name" value="BIOTINYL_LIPOYL"/>
    <property type="match status" value="1"/>
</dbReference>
<dbReference type="InterPro" id="IPR011053">
    <property type="entry name" value="Single_hybrid_motif"/>
</dbReference>